<dbReference type="Proteomes" id="UP000250443">
    <property type="component" value="Unassembled WGS sequence"/>
</dbReference>
<dbReference type="GO" id="GO:0009893">
    <property type="term" value="P:positive regulation of metabolic process"/>
    <property type="evidence" value="ECO:0007669"/>
    <property type="project" value="UniProtKB-ARBA"/>
</dbReference>
<evidence type="ECO:0000256" key="3">
    <source>
        <dbReference type="ARBA" id="ARBA00023125"/>
    </source>
</evidence>
<organism evidence="7 8">
    <name type="scientific">Pseudomonas luteola</name>
    <dbReference type="NCBI Taxonomy" id="47886"/>
    <lineage>
        <taxon>Bacteria</taxon>
        <taxon>Pseudomonadati</taxon>
        <taxon>Pseudomonadota</taxon>
        <taxon>Gammaproteobacteria</taxon>
        <taxon>Pseudomonadales</taxon>
        <taxon>Pseudomonadaceae</taxon>
        <taxon>Pseudomonas</taxon>
    </lineage>
</organism>
<dbReference type="PRINTS" id="PR00032">
    <property type="entry name" value="HTHARAC"/>
</dbReference>
<evidence type="ECO:0000256" key="5">
    <source>
        <dbReference type="ARBA" id="ARBA00037345"/>
    </source>
</evidence>
<feature type="domain" description="HTH araC/xylS-type" evidence="6">
    <location>
        <begin position="84"/>
        <end position="182"/>
    </location>
</feature>
<protein>
    <submittedName>
        <fullName evidence="7">AraC family transcriptional regulator</fullName>
    </submittedName>
</protein>
<evidence type="ECO:0000313" key="8">
    <source>
        <dbReference type="Proteomes" id="UP000250443"/>
    </source>
</evidence>
<dbReference type="SUPFAM" id="SSF46689">
    <property type="entry name" value="Homeodomain-like"/>
    <property type="match status" value="2"/>
</dbReference>
<dbReference type="GO" id="GO:0043565">
    <property type="term" value="F:sequence-specific DNA binding"/>
    <property type="evidence" value="ECO:0007669"/>
    <property type="project" value="InterPro"/>
</dbReference>
<dbReference type="PANTHER" id="PTHR46796">
    <property type="entry name" value="HTH-TYPE TRANSCRIPTIONAL ACTIVATOR RHAS-RELATED"/>
    <property type="match status" value="1"/>
</dbReference>
<evidence type="ECO:0000256" key="2">
    <source>
        <dbReference type="ARBA" id="ARBA00023015"/>
    </source>
</evidence>
<dbReference type="SMART" id="SM00342">
    <property type="entry name" value="HTH_ARAC"/>
    <property type="match status" value="1"/>
</dbReference>
<comment type="subcellular location">
    <subcellularLocation>
        <location evidence="1">Cytoplasm</location>
    </subcellularLocation>
</comment>
<gene>
    <name evidence="7" type="primary">araC</name>
    <name evidence="7" type="ORF">NCTC11842_05354</name>
</gene>
<evidence type="ECO:0000313" key="7">
    <source>
        <dbReference type="EMBL" id="SPZ16323.1"/>
    </source>
</evidence>
<dbReference type="PROSITE" id="PS01124">
    <property type="entry name" value="HTH_ARAC_FAMILY_2"/>
    <property type="match status" value="1"/>
</dbReference>
<dbReference type="InterPro" id="IPR050204">
    <property type="entry name" value="AraC_XylS_family_regulators"/>
</dbReference>
<dbReference type="InterPro" id="IPR009057">
    <property type="entry name" value="Homeodomain-like_sf"/>
</dbReference>
<dbReference type="GO" id="GO:0005737">
    <property type="term" value="C:cytoplasm"/>
    <property type="evidence" value="ECO:0007669"/>
    <property type="project" value="UniProtKB-SubCell"/>
</dbReference>
<keyword evidence="4" id="KW-0804">Transcription</keyword>
<dbReference type="Gene3D" id="1.10.10.60">
    <property type="entry name" value="Homeodomain-like"/>
    <property type="match status" value="2"/>
</dbReference>
<evidence type="ECO:0000256" key="4">
    <source>
        <dbReference type="ARBA" id="ARBA00023163"/>
    </source>
</evidence>
<dbReference type="InterPro" id="IPR020449">
    <property type="entry name" value="Tscrpt_reg_AraC-type_HTH"/>
</dbReference>
<dbReference type="InterPro" id="IPR018060">
    <property type="entry name" value="HTH_AraC"/>
</dbReference>
<evidence type="ECO:0000256" key="1">
    <source>
        <dbReference type="ARBA" id="ARBA00004496"/>
    </source>
</evidence>
<proteinExistence type="predicted"/>
<evidence type="ECO:0000259" key="6">
    <source>
        <dbReference type="PROSITE" id="PS01124"/>
    </source>
</evidence>
<comment type="function">
    <text evidence="5">Regulatory protein of the TOL plasmid xyl operons. XylS activates the xylXYZLTEGFJQKIH operon required for the degradation of toluene, m-xylene and p-xylene.</text>
</comment>
<keyword evidence="3" id="KW-0238">DNA-binding</keyword>
<dbReference type="Pfam" id="PF12833">
    <property type="entry name" value="HTH_18"/>
    <property type="match status" value="1"/>
</dbReference>
<dbReference type="EMBL" id="UAUF01000015">
    <property type="protein sequence ID" value="SPZ16323.1"/>
    <property type="molecule type" value="Genomic_DNA"/>
</dbReference>
<dbReference type="GO" id="GO:0003700">
    <property type="term" value="F:DNA-binding transcription factor activity"/>
    <property type="evidence" value="ECO:0007669"/>
    <property type="project" value="InterPro"/>
</dbReference>
<dbReference type="PROSITE" id="PS00041">
    <property type="entry name" value="HTH_ARAC_FAMILY_1"/>
    <property type="match status" value="1"/>
</dbReference>
<name>A0A2X2DBE3_PSELU</name>
<dbReference type="AlphaFoldDB" id="A0A2X2DBE3"/>
<accession>A0A2X2DBE3</accession>
<dbReference type="PANTHER" id="PTHR46796:SF14">
    <property type="entry name" value="TRANSCRIPTIONAL REGULATORY PROTEIN"/>
    <property type="match status" value="1"/>
</dbReference>
<keyword evidence="2" id="KW-0805">Transcription regulation</keyword>
<dbReference type="InterPro" id="IPR018062">
    <property type="entry name" value="HTH_AraC-typ_CS"/>
</dbReference>
<reference evidence="7 8" key="1">
    <citation type="submission" date="2018-06" db="EMBL/GenBank/DDBJ databases">
        <authorList>
            <consortium name="Pathogen Informatics"/>
            <person name="Doyle S."/>
        </authorList>
    </citation>
    <scope>NUCLEOTIDE SEQUENCE [LARGE SCALE GENOMIC DNA]</scope>
    <source>
        <strain evidence="7 8">NCTC11842</strain>
    </source>
</reference>
<dbReference type="RefSeq" id="WP_010799073.1">
    <property type="nucleotide sequence ID" value="NZ_CP069263.1"/>
</dbReference>
<sequence length="191" mass="21289">MATLGSKLSYRLPAITAEKPGSSVPNTAQVLMQRLLETLDSVQDGEGPISRTLIDELQARLLPDALHVTLPSEDRIALSRWQEQLAKRLMMEQLDDGLSVSEIASACSLSRSHFSRAFKKNTGVSPRDWYQQLRIAKAKRMLLNTCLPISQIGAECGFSDQSHFTRVFTKTVGCTPLSWRRSGDQQVMRQA</sequence>